<comment type="similarity">
    <text evidence="5">Belongs to the peptidase S1 family. CLIP subfamily.</text>
</comment>
<sequence>MKQSVKLFLLAVLFCACCTKAQDELASDPGSDDESIGLPEETFGNGTNQADTNRAGRIVKGSVVSISDYPYVATVITTAYGASSYSTGVAISNTRVLTSVSNFLYASSIAVITVRVGSNYQDKEGTVFQTQNLTKHTQYDMASSANDVAVITIQGTFNGVPNVQPIAVHTTELDPTTPNLANCFLLGWGATETFSTAINLKKADMKLITDAACSSKFPPNPPSVQCVQSVTGFGCTGDSGAPFVCDNRLYGTFIFTTCNNMDAQATQKIAKLPSASIQSFLSPFLPVAKQPRKNYMTCPCTTC</sequence>
<evidence type="ECO:0000256" key="2">
    <source>
        <dbReference type="ARBA" id="ARBA00022801"/>
    </source>
</evidence>
<evidence type="ECO:0000259" key="8">
    <source>
        <dbReference type="PROSITE" id="PS50240"/>
    </source>
</evidence>
<keyword evidence="3" id="KW-0720">Serine protease</keyword>
<accession>A0A2M3YW23</accession>
<dbReference type="InterPro" id="IPR043504">
    <property type="entry name" value="Peptidase_S1_PA_chymotrypsin"/>
</dbReference>
<evidence type="ECO:0000256" key="4">
    <source>
        <dbReference type="ARBA" id="ARBA00023157"/>
    </source>
</evidence>
<protein>
    <submittedName>
        <fullName evidence="9">Putative trypsin-like serine protease</fullName>
    </submittedName>
</protein>
<dbReference type="SUPFAM" id="SSF50494">
    <property type="entry name" value="Trypsin-like serine proteases"/>
    <property type="match status" value="1"/>
</dbReference>
<organism evidence="9">
    <name type="scientific">Anopheles nuneztovari</name>
    <dbReference type="NCBI Taxonomy" id="30067"/>
    <lineage>
        <taxon>Eukaryota</taxon>
        <taxon>Metazoa</taxon>
        <taxon>Ecdysozoa</taxon>
        <taxon>Arthropoda</taxon>
        <taxon>Hexapoda</taxon>
        <taxon>Insecta</taxon>
        <taxon>Pterygota</taxon>
        <taxon>Neoptera</taxon>
        <taxon>Endopterygota</taxon>
        <taxon>Diptera</taxon>
        <taxon>Nematocera</taxon>
        <taxon>Culicoidea</taxon>
        <taxon>Culicidae</taxon>
        <taxon>Anophelinae</taxon>
        <taxon>Anopheles</taxon>
    </lineage>
</organism>
<reference evidence="9" key="1">
    <citation type="submission" date="2018-01" db="EMBL/GenBank/DDBJ databases">
        <title>An insight into the sialome of Amazonian anophelines.</title>
        <authorList>
            <person name="Ribeiro J.M."/>
            <person name="Scarpassa V."/>
            <person name="Calvo E."/>
        </authorList>
    </citation>
    <scope>NUCLEOTIDE SEQUENCE</scope>
    <source>
        <tissue evidence="9">Salivary glands</tissue>
    </source>
</reference>
<dbReference type="SMART" id="SM00020">
    <property type="entry name" value="Tryp_SPc"/>
    <property type="match status" value="1"/>
</dbReference>
<dbReference type="Pfam" id="PF00089">
    <property type="entry name" value="Trypsin"/>
    <property type="match status" value="1"/>
</dbReference>
<keyword evidence="4" id="KW-1015">Disulfide bond</keyword>
<feature type="region of interest" description="Disordered" evidence="6">
    <location>
        <begin position="26"/>
        <end position="50"/>
    </location>
</feature>
<dbReference type="InterPro" id="IPR050430">
    <property type="entry name" value="Peptidase_S1"/>
</dbReference>
<proteinExistence type="inferred from homology"/>
<feature type="chain" id="PRO_5014863006" evidence="7">
    <location>
        <begin position="22"/>
        <end position="303"/>
    </location>
</feature>
<dbReference type="GO" id="GO:0004252">
    <property type="term" value="F:serine-type endopeptidase activity"/>
    <property type="evidence" value="ECO:0007669"/>
    <property type="project" value="InterPro"/>
</dbReference>
<dbReference type="InterPro" id="IPR009003">
    <property type="entry name" value="Peptidase_S1_PA"/>
</dbReference>
<evidence type="ECO:0000256" key="3">
    <source>
        <dbReference type="ARBA" id="ARBA00022825"/>
    </source>
</evidence>
<feature type="domain" description="Peptidase S1" evidence="8">
    <location>
        <begin position="58"/>
        <end position="286"/>
    </location>
</feature>
<dbReference type="PANTHER" id="PTHR24276:SF96">
    <property type="entry name" value="PEPTIDASE S1 DOMAIN-CONTAINING PROTEIN"/>
    <property type="match status" value="1"/>
</dbReference>
<name>A0A2M3YW23_9DIPT</name>
<evidence type="ECO:0000256" key="6">
    <source>
        <dbReference type="SAM" id="MobiDB-lite"/>
    </source>
</evidence>
<dbReference type="EMBL" id="GGFF01000006">
    <property type="protein sequence ID" value="MBW20473.1"/>
    <property type="molecule type" value="Transcribed_RNA"/>
</dbReference>
<feature type="signal peptide" evidence="7">
    <location>
        <begin position="1"/>
        <end position="21"/>
    </location>
</feature>
<keyword evidence="7" id="KW-0732">Signal</keyword>
<keyword evidence="2" id="KW-0378">Hydrolase</keyword>
<dbReference type="InterPro" id="IPR001254">
    <property type="entry name" value="Trypsin_dom"/>
</dbReference>
<evidence type="ECO:0000256" key="5">
    <source>
        <dbReference type="ARBA" id="ARBA00024195"/>
    </source>
</evidence>
<dbReference type="PROSITE" id="PS50240">
    <property type="entry name" value="TRYPSIN_DOM"/>
    <property type="match status" value="1"/>
</dbReference>
<dbReference type="PANTHER" id="PTHR24276">
    <property type="entry name" value="POLYSERASE-RELATED"/>
    <property type="match status" value="1"/>
</dbReference>
<keyword evidence="1 9" id="KW-0645">Protease</keyword>
<dbReference type="AlphaFoldDB" id="A0A2M3YW23"/>
<evidence type="ECO:0000256" key="7">
    <source>
        <dbReference type="SAM" id="SignalP"/>
    </source>
</evidence>
<evidence type="ECO:0000313" key="9">
    <source>
        <dbReference type="EMBL" id="MBW20473.1"/>
    </source>
</evidence>
<evidence type="ECO:0000256" key="1">
    <source>
        <dbReference type="ARBA" id="ARBA00022670"/>
    </source>
</evidence>
<dbReference type="GO" id="GO:0006508">
    <property type="term" value="P:proteolysis"/>
    <property type="evidence" value="ECO:0007669"/>
    <property type="project" value="UniProtKB-KW"/>
</dbReference>
<dbReference type="PROSITE" id="PS51257">
    <property type="entry name" value="PROKAR_LIPOPROTEIN"/>
    <property type="match status" value="1"/>
</dbReference>
<dbReference type="Gene3D" id="2.40.10.10">
    <property type="entry name" value="Trypsin-like serine proteases"/>
    <property type="match status" value="1"/>
</dbReference>